<evidence type="ECO:0000313" key="3">
    <source>
        <dbReference type="Proteomes" id="UP001407347"/>
    </source>
</evidence>
<name>A0ABV0A8T8_9HYPH</name>
<evidence type="ECO:0000313" key="2">
    <source>
        <dbReference type="EMBL" id="MEN3238929.1"/>
    </source>
</evidence>
<evidence type="ECO:0000256" key="1">
    <source>
        <dbReference type="SAM" id="MobiDB-lite"/>
    </source>
</evidence>
<accession>A0ABV0A8T8</accession>
<dbReference type="RefSeq" id="WP_346013877.1">
    <property type="nucleotide sequence ID" value="NZ_JAQYXP010000009.1"/>
</dbReference>
<organism evidence="2 3">
    <name type="scientific">Methylobacterium ajmalii</name>
    <dbReference type="NCBI Taxonomy" id="2738439"/>
    <lineage>
        <taxon>Bacteria</taxon>
        <taxon>Pseudomonadati</taxon>
        <taxon>Pseudomonadota</taxon>
        <taxon>Alphaproteobacteria</taxon>
        <taxon>Hyphomicrobiales</taxon>
        <taxon>Methylobacteriaceae</taxon>
        <taxon>Methylobacterium</taxon>
    </lineage>
</organism>
<gene>
    <name evidence="2" type="ORF">PUR29_36450</name>
</gene>
<sequence>MTRMRSSREQDERRGGPPALSPEIEAIADRVRRLLPSRHDPERFHVEKDEIERELRRLARRSTR</sequence>
<keyword evidence="3" id="KW-1185">Reference proteome</keyword>
<comment type="caution">
    <text evidence="2">The sequence shown here is derived from an EMBL/GenBank/DDBJ whole genome shotgun (WGS) entry which is preliminary data.</text>
</comment>
<dbReference type="EMBL" id="JAQYXP010000009">
    <property type="protein sequence ID" value="MEN3238929.1"/>
    <property type="molecule type" value="Genomic_DNA"/>
</dbReference>
<feature type="compositionally biased region" description="Basic and acidic residues" evidence="1">
    <location>
        <begin position="1"/>
        <end position="15"/>
    </location>
</feature>
<protein>
    <submittedName>
        <fullName evidence="2">Uncharacterized protein</fullName>
    </submittedName>
</protein>
<proteinExistence type="predicted"/>
<feature type="region of interest" description="Disordered" evidence="1">
    <location>
        <begin position="1"/>
        <end position="25"/>
    </location>
</feature>
<dbReference type="Proteomes" id="UP001407347">
    <property type="component" value="Unassembled WGS sequence"/>
</dbReference>
<reference evidence="2 3" key="1">
    <citation type="journal article" date="2023" name="PLoS ONE">
        <title>Complete genome assembly of Hawai'i environmental nontuberculous mycobacteria reveals unexpected co-isolation with methylobacteria.</title>
        <authorList>
            <person name="Hendrix J."/>
            <person name="Epperson L.E."/>
            <person name="Tong E.I."/>
            <person name="Chan Y.L."/>
            <person name="Hasan N.A."/>
            <person name="Dawrs S.N."/>
            <person name="Norton G.J."/>
            <person name="Virdi R."/>
            <person name="Crooks J.L."/>
            <person name="Chan E.D."/>
            <person name="Honda J.R."/>
            <person name="Strong M."/>
        </authorList>
    </citation>
    <scope>NUCLEOTIDE SEQUENCE [LARGE SCALE GENOMIC DNA]</scope>
    <source>
        <strain evidence="2 3">NJH_HI04-1</strain>
    </source>
</reference>